<reference evidence="2 3" key="1">
    <citation type="submission" date="2020-11" db="EMBL/GenBank/DDBJ databases">
        <title>Hymenobacter sp.</title>
        <authorList>
            <person name="Kim M.K."/>
        </authorList>
    </citation>
    <scope>NUCLEOTIDE SEQUENCE [LARGE SCALE GENOMIC DNA]</scope>
    <source>
        <strain evidence="2 3">BT594</strain>
    </source>
</reference>
<accession>A0ABS0KZS0</accession>
<proteinExistence type="predicted"/>
<dbReference type="EMBL" id="JADWYK010000002">
    <property type="protein sequence ID" value="MBG8552632.1"/>
    <property type="molecule type" value="Genomic_DNA"/>
</dbReference>
<evidence type="ECO:0000313" key="3">
    <source>
        <dbReference type="Proteomes" id="UP000601099"/>
    </source>
</evidence>
<dbReference type="InterPro" id="IPR006099">
    <property type="entry name" value="MeMalonylCoA_mutase_a/b_cat"/>
</dbReference>
<evidence type="ECO:0000313" key="2">
    <source>
        <dbReference type="EMBL" id="MBG8552632.1"/>
    </source>
</evidence>
<gene>
    <name evidence="2" type="ORF">I5L79_03690</name>
</gene>
<comment type="caution">
    <text evidence="2">The sequence shown here is derived from an EMBL/GenBank/DDBJ whole genome shotgun (WGS) entry which is preliminary data.</text>
</comment>
<keyword evidence="3" id="KW-1185">Reference proteome</keyword>
<name>A0ABS0KZS0_9BACT</name>
<dbReference type="InterPro" id="IPR016176">
    <property type="entry name" value="Cbl-dep_enz_cat"/>
</dbReference>
<dbReference type="PANTHER" id="PTHR48101:SF1">
    <property type="entry name" value="METHYLMALONYL-COA MUTASE, LARGE SUBUNIT"/>
    <property type="match status" value="1"/>
</dbReference>
<protein>
    <recommendedName>
        <fullName evidence="1">Methylmalonyl-CoA mutase alpha/beta chain catalytic domain-containing protein</fullName>
    </recommendedName>
</protein>
<evidence type="ECO:0000259" key="1">
    <source>
        <dbReference type="Pfam" id="PF01642"/>
    </source>
</evidence>
<dbReference type="Gene3D" id="3.20.20.240">
    <property type="entry name" value="Methylmalonyl-CoA mutase"/>
    <property type="match status" value="1"/>
</dbReference>
<feature type="domain" description="Methylmalonyl-CoA mutase alpha/beta chain catalytic" evidence="1">
    <location>
        <begin position="190"/>
        <end position="440"/>
    </location>
</feature>
<sequence length="602" mass="66256">MSDTPRPGSVSFAEFAPLTTEQWQQRLTRDLKGADLADLRWQTPEGLVLEPFYHREALAALGNLPAPQVPAVPGRWRNVPTLLVPAHDNGHTAVDHAAQALQRGADGIHFDISSPALFDVGYLAATLPVSSAYLCYTVCQHPDEFLQRLLDAVPPHTLRGFLRYAPGQGSSPDDYALQVEGQRRCLQLARTSPDFLPLAINGNFFSNRGATAVQEVAYILNTAVAFLNSLPADDSSIDAAAVAAALHLHVSVGTSYFMEIAKLRALRRLWATLLHAYGVPPEIAGRLHIHAATSSWVQTTLDPHTNLLRVTTEAMSAVLGGANSVSVTPFDSLYAEPNEFSSRVARNVPIILREEAYLDRVADPAAGSYFIETLTDQLAQEAWALFQEMEAAGGLLAGRGRMLEAIRQKTMEEFQRIASGEQVIVGTNRFQNAQEQFAFDAKKLLRSRYFDTNRAAYPSEVLRLATAMHFVRKEQKKKKAAVVLLGTDTIQLIYDSFVRLLPPAERPALSEAPPAGALSILFSSAEEATLMSATNEQFRRFSEFILQEPQEDPEEMLADHDAPVLLSADLATMREAMRVFGFQEFTLHGHTTDDVLARLQGR</sequence>
<organism evidence="2 3">
    <name type="scientific">Hymenobacter guriensis</name>
    <dbReference type="NCBI Taxonomy" id="2793065"/>
    <lineage>
        <taxon>Bacteria</taxon>
        <taxon>Pseudomonadati</taxon>
        <taxon>Bacteroidota</taxon>
        <taxon>Cytophagia</taxon>
        <taxon>Cytophagales</taxon>
        <taxon>Hymenobacteraceae</taxon>
        <taxon>Hymenobacter</taxon>
    </lineage>
</organism>
<dbReference type="PANTHER" id="PTHR48101">
    <property type="entry name" value="METHYLMALONYL-COA MUTASE, MITOCHONDRIAL-RELATED"/>
    <property type="match status" value="1"/>
</dbReference>
<dbReference type="Proteomes" id="UP000601099">
    <property type="component" value="Unassembled WGS sequence"/>
</dbReference>
<dbReference type="Pfam" id="PF01642">
    <property type="entry name" value="MM_CoA_mutase"/>
    <property type="match status" value="1"/>
</dbReference>
<dbReference type="SUPFAM" id="SSF51703">
    <property type="entry name" value="Cobalamin (vitamin B12)-dependent enzymes"/>
    <property type="match status" value="1"/>
</dbReference>
<dbReference type="RefSeq" id="WP_196953687.1">
    <property type="nucleotide sequence ID" value="NZ_JADWYK010000002.1"/>
</dbReference>